<reference evidence="1" key="1">
    <citation type="submission" date="2024-09" db="EMBL/GenBank/DDBJ databases">
        <title>Draft Genome Sequences of Neofusicoccum parvum.</title>
        <authorList>
            <person name="Ashida A."/>
            <person name="Camagna M."/>
            <person name="Tanaka A."/>
            <person name="Takemoto D."/>
        </authorList>
    </citation>
    <scope>NUCLEOTIDE SEQUENCE</scope>
    <source>
        <strain evidence="1">PPO83</strain>
    </source>
</reference>
<sequence>MPHYENEPIIDTTVKTGDWRDQLYEDGYVVVKGVLSPEHAQSYVERMFQWLESFPYGFNVADKSTWNVKHLPAHMKGGMYHGYAVEHEKVMWDARQEPKLIDAFAKLWGTDELLVSFDGMNLTIPATDRPASEPWPHVDQSPLRKGMQCVQGILNFALNGPKDGGLIVVKGSSKLVDLFFKTHDVKGRETWGPADWFGFQQEEVDWFLSRGCEVVKVCAEPGDLVLWDSRTVHYNVLPETQNTRAVMYICYTPAAFASAEDLEKKSALFKQRVGTTHWPHANFFPNNEKRLRLGQPDTYSRTRPYQEPEENDLLLKLAGVLPYKQQI</sequence>
<proteinExistence type="predicted"/>
<evidence type="ECO:0000313" key="2">
    <source>
        <dbReference type="Proteomes" id="UP001165186"/>
    </source>
</evidence>
<dbReference type="Proteomes" id="UP001165186">
    <property type="component" value="Unassembled WGS sequence"/>
</dbReference>
<evidence type="ECO:0000313" key="1">
    <source>
        <dbReference type="EMBL" id="GME22931.1"/>
    </source>
</evidence>
<accession>A0ACB5RQZ3</accession>
<protein>
    <submittedName>
        <fullName evidence="1">Uncharacterized protein</fullName>
    </submittedName>
</protein>
<organism evidence="1 2">
    <name type="scientific">Neofusicoccum parvum</name>
    <dbReference type="NCBI Taxonomy" id="310453"/>
    <lineage>
        <taxon>Eukaryota</taxon>
        <taxon>Fungi</taxon>
        <taxon>Dikarya</taxon>
        <taxon>Ascomycota</taxon>
        <taxon>Pezizomycotina</taxon>
        <taxon>Dothideomycetes</taxon>
        <taxon>Dothideomycetes incertae sedis</taxon>
        <taxon>Botryosphaeriales</taxon>
        <taxon>Botryosphaeriaceae</taxon>
        <taxon>Neofusicoccum</taxon>
    </lineage>
</organism>
<keyword evidence="2" id="KW-1185">Reference proteome</keyword>
<dbReference type="EMBL" id="BSXG01000004">
    <property type="protein sequence ID" value="GME22931.1"/>
    <property type="molecule type" value="Genomic_DNA"/>
</dbReference>
<gene>
    <name evidence="1" type="primary">g830</name>
    <name evidence="1" type="ORF">NpPPO83_00000830</name>
</gene>
<name>A0ACB5RQZ3_9PEZI</name>
<comment type="caution">
    <text evidence="1">The sequence shown here is derived from an EMBL/GenBank/DDBJ whole genome shotgun (WGS) entry which is preliminary data.</text>
</comment>